<dbReference type="PANTHER" id="PTHR30390:SF7">
    <property type="entry name" value="PHOSPHOHEPTOSE ISOMERASE"/>
    <property type="match status" value="1"/>
</dbReference>
<name>A0A398CX72_9BACT</name>
<feature type="domain" description="SIS" evidence="1">
    <location>
        <begin position="34"/>
        <end position="220"/>
    </location>
</feature>
<dbReference type="InterPro" id="IPR035472">
    <property type="entry name" value="RpiR-like_SIS"/>
</dbReference>
<sequence length="250" mass="27403">MELAMQKYFSSIIEILNRIESTQSENIQKAADLMADCTKNGGIIHTFGTGHSHLVAEDVFWRGSTLSNIHAILEPSMTGHAEITKSEYMEKLEGAGKLIVEYHRLSPPDILIVISNSGNNIVPIDVAMEASKRGVKVISITSFDYAAHLKTLHTSGKKLKDVADVAIDNCCPIGDAAVSFEDLPMKVGAVSTVAGSFIAHSLIVQAVENLLKQGIKPDVYFNGSFMANSKEVEEYNQKITDKYFSRIRNL</sequence>
<dbReference type="Pfam" id="PF13580">
    <property type="entry name" value="SIS_2"/>
    <property type="match status" value="1"/>
</dbReference>
<evidence type="ECO:0000259" key="1">
    <source>
        <dbReference type="PROSITE" id="PS51464"/>
    </source>
</evidence>
<dbReference type="EMBL" id="QXIT01000111">
    <property type="protein sequence ID" value="RIE07372.1"/>
    <property type="molecule type" value="Genomic_DNA"/>
</dbReference>
<dbReference type="PROSITE" id="PS51464">
    <property type="entry name" value="SIS"/>
    <property type="match status" value="1"/>
</dbReference>
<reference evidence="2 3" key="1">
    <citation type="submission" date="2018-09" db="EMBL/GenBank/DDBJ databases">
        <title>Discovery and Ecogenomic Context for Candidatus Cryosericales, a Global Caldiserica Order Active in Thawing Permafrost.</title>
        <authorList>
            <person name="Martinez M.A."/>
            <person name="Woodcroft B.J."/>
            <person name="Ignacio Espinoza J.C."/>
            <person name="Zayed A."/>
            <person name="Singleton C.M."/>
            <person name="Boyd J."/>
            <person name="Li Y.-F."/>
            <person name="Purvine S."/>
            <person name="Maughan H."/>
            <person name="Hodgkins S.B."/>
            <person name="Anderson D."/>
            <person name="Sederholm M."/>
            <person name="Temperton B."/>
            <person name="Saleska S.R."/>
            <person name="Tyson G.W."/>
            <person name="Rich V.I."/>
        </authorList>
    </citation>
    <scope>NUCLEOTIDE SEQUENCE [LARGE SCALE GENOMIC DNA]</scope>
    <source>
        <strain evidence="2 3">SMC6</strain>
    </source>
</reference>
<gene>
    <name evidence="2" type="ORF">SMC6_06725</name>
</gene>
<dbReference type="AlphaFoldDB" id="A0A398CX72"/>
<proteinExistence type="predicted"/>
<protein>
    <submittedName>
        <fullName evidence="2">Sugar isomerase domain-containing protein</fullName>
    </submittedName>
</protein>
<dbReference type="GO" id="GO:0016853">
    <property type="term" value="F:isomerase activity"/>
    <property type="evidence" value="ECO:0007669"/>
    <property type="project" value="UniProtKB-KW"/>
</dbReference>
<keyword evidence="2" id="KW-0413">Isomerase</keyword>
<dbReference type="NCBIfam" id="NF002805">
    <property type="entry name" value="PRK02947.1"/>
    <property type="match status" value="1"/>
</dbReference>
<accession>A0A398CX72</accession>
<organism evidence="2 3">
    <name type="scientific">Candidatus Cryosericum odellii</name>
    <dbReference type="NCBI Taxonomy" id="2290917"/>
    <lineage>
        <taxon>Bacteria</taxon>
        <taxon>Pseudomonadati</taxon>
        <taxon>Caldisericota/Cryosericota group</taxon>
        <taxon>Candidatus Cryosericota</taxon>
        <taxon>Candidatus Cryosericia</taxon>
        <taxon>Candidatus Cryosericales</taxon>
        <taxon>Candidatus Cryosericaceae</taxon>
        <taxon>Candidatus Cryosericum</taxon>
    </lineage>
</organism>
<keyword evidence="3" id="KW-1185">Reference proteome</keyword>
<dbReference type="CDD" id="cd05013">
    <property type="entry name" value="SIS_RpiR"/>
    <property type="match status" value="1"/>
</dbReference>
<dbReference type="RefSeq" id="WP_119175732.1">
    <property type="nucleotide sequence ID" value="NZ_QXIT01000111.1"/>
</dbReference>
<dbReference type="GO" id="GO:1901135">
    <property type="term" value="P:carbohydrate derivative metabolic process"/>
    <property type="evidence" value="ECO:0007669"/>
    <property type="project" value="InterPro"/>
</dbReference>
<dbReference type="PANTHER" id="PTHR30390">
    <property type="entry name" value="SEDOHEPTULOSE 7-PHOSPHATE ISOMERASE / DNAA INITIATOR-ASSOCIATING FACTOR FOR REPLICATION INITIATION"/>
    <property type="match status" value="1"/>
</dbReference>
<comment type="caution">
    <text evidence="2">The sequence shown here is derived from an EMBL/GenBank/DDBJ whole genome shotgun (WGS) entry which is preliminary data.</text>
</comment>
<dbReference type="InterPro" id="IPR001347">
    <property type="entry name" value="SIS_dom"/>
</dbReference>
<dbReference type="Proteomes" id="UP000266260">
    <property type="component" value="Unassembled WGS sequence"/>
</dbReference>
<dbReference type="Gene3D" id="3.40.50.10490">
    <property type="entry name" value="Glucose-6-phosphate isomerase like protein, domain 1"/>
    <property type="match status" value="1"/>
</dbReference>
<dbReference type="InterPro" id="IPR050099">
    <property type="entry name" value="SIS_GmhA/DiaA_subfam"/>
</dbReference>
<dbReference type="GO" id="GO:0097367">
    <property type="term" value="F:carbohydrate derivative binding"/>
    <property type="evidence" value="ECO:0007669"/>
    <property type="project" value="InterPro"/>
</dbReference>
<evidence type="ECO:0000313" key="3">
    <source>
        <dbReference type="Proteomes" id="UP000266260"/>
    </source>
</evidence>
<evidence type="ECO:0000313" key="2">
    <source>
        <dbReference type="EMBL" id="RIE07372.1"/>
    </source>
</evidence>
<dbReference type="SUPFAM" id="SSF53697">
    <property type="entry name" value="SIS domain"/>
    <property type="match status" value="1"/>
</dbReference>
<dbReference type="InterPro" id="IPR046348">
    <property type="entry name" value="SIS_dom_sf"/>
</dbReference>